<dbReference type="Proteomes" id="UP001066276">
    <property type="component" value="Chromosome 8"/>
</dbReference>
<organism evidence="1 2">
    <name type="scientific">Pleurodeles waltl</name>
    <name type="common">Iberian ribbed newt</name>
    <dbReference type="NCBI Taxonomy" id="8319"/>
    <lineage>
        <taxon>Eukaryota</taxon>
        <taxon>Metazoa</taxon>
        <taxon>Chordata</taxon>
        <taxon>Craniata</taxon>
        <taxon>Vertebrata</taxon>
        <taxon>Euteleostomi</taxon>
        <taxon>Amphibia</taxon>
        <taxon>Batrachia</taxon>
        <taxon>Caudata</taxon>
        <taxon>Salamandroidea</taxon>
        <taxon>Salamandridae</taxon>
        <taxon>Pleurodelinae</taxon>
        <taxon>Pleurodeles</taxon>
    </lineage>
</organism>
<reference evidence="1" key="1">
    <citation type="journal article" date="2022" name="bioRxiv">
        <title>Sequencing and chromosome-scale assembly of the giantPleurodeles waltlgenome.</title>
        <authorList>
            <person name="Brown T."/>
            <person name="Elewa A."/>
            <person name="Iarovenko S."/>
            <person name="Subramanian E."/>
            <person name="Araus A.J."/>
            <person name="Petzold A."/>
            <person name="Susuki M."/>
            <person name="Suzuki K.-i.T."/>
            <person name="Hayashi T."/>
            <person name="Toyoda A."/>
            <person name="Oliveira C."/>
            <person name="Osipova E."/>
            <person name="Leigh N.D."/>
            <person name="Simon A."/>
            <person name="Yun M.H."/>
        </authorList>
    </citation>
    <scope>NUCLEOTIDE SEQUENCE</scope>
    <source>
        <strain evidence="1">20211129_DDA</strain>
        <tissue evidence="1">Liver</tissue>
    </source>
</reference>
<dbReference type="EMBL" id="JANPWB010000012">
    <property type="protein sequence ID" value="KAJ1112835.1"/>
    <property type="molecule type" value="Genomic_DNA"/>
</dbReference>
<sequence length="68" mass="7302">MDSRDRRPRQLPGLPRLTGFNLVVAVICLTGRESEGSHGPLPAEVSVRRRGALGAEAVPELRAPSPEC</sequence>
<name>A0AAV7NJ41_PLEWA</name>
<evidence type="ECO:0000313" key="1">
    <source>
        <dbReference type="EMBL" id="KAJ1112835.1"/>
    </source>
</evidence>
<proteinExistence type="predicted"/>
<comment type="caution">
    <text evidence="1">The sequence shown here is derived from an EMBL/GenBank/DDBJ whole genome shotgun (WGS) entry which is preliminary data.</text>
</comment>
<gene>
    <name evidence="1" type="ORF">NDU88_001096</name>
</gene>
<keyword evidence="2" id="KW-1185">Reference proteome</keyword>
<protein>
    <submittedName>
        <fullName evidence="1">Uncharacterized protein</fullName>
    </submittedName>
</protein>
<accession>A0AAV7NJ41</accession>
<evidence type="ECO:0000313" key="2">
    <source>
        <dbReference type="Proteomes" id="UP001066276"/>
    </source>
</evidence>
<dbReference type="AlphaFoldDB" id="A0AAV7NJ41"/>